<feature type="repeat" description="WD" evidence="3">
    <location>
        <begin position="859"/>
        <end position="892"/>
    </location>
</feature>
<feature type="transmembrane region" description="Helical" evidence="4">
    <location>
        <begin position="596"/>
        <end position="616"/>
    </location>
</feature>
<keyword evidence="7" id="KW-1185">Reference proteome</keyword>
<dbReference type="Proteomes" id="UP000192674">
    <property type="component" value="Unassembled WGS sequence"/>
</dbReference>
<gene>
    <name evidence="6" type="ORF">SAMN05661093_00107</name>
</gene>
<evidence type="ECO:0000256" key="1">
    <source>
        <dbReference type="ARBA" id="ARBA00022574"/>
    </source>
</evidence>
<name>A0A1W1ZHS5_KIBAR</name>
<evidence type="ECO:0000256" key="4">
    <source>
        <dbReference type="SAM" id="Phobius"/>
    </source>
</evidence>
<dbReference type="PANTHER" id="PTHR19879">
    <property type="entry name" value="TRANSCRIPTION INITIATION FACTOR TFIID"/>
    <property type="match status" value="1"/>
</dbReference>
<feature type="repeat" description="WD" evidence="3">
    <location>
        <begin position="951"/>
        <end position="984"/>
    </location>
</feature>
<dbReference type="EMBL" id="FWXV01000001">
    <property type="protein sequence ID" value="SMC48105.1"/>
    <property type="molecule type" value="Genomic_DNA"/>
</dbReference>
<keyword evidence="4" id="KW-0472">Membrane</keyword>
<keyword evidence="1 3" id="KW-0853">WD repeat</keyword>
<dbReference type="InterPro" id="IPR049052">
    <property type="entry name" value="nSTAND1"/>
</dbReference>
<dbReference type="Pfam" id="PF00400">
    <property type="entry name" value="WD40"/>
    <property type="match status" value="13"/>
</dbReference>
<dbReference type="PANTHER" id="PTHR19879:SF9">
    <property type="entry name" value="TRANSCRIPTION INITIATION FACTOR TFIID SUBUNIT 5"/>
    <property type="match status" value="1"/>
</dbReference>
<feature type="repeat" description="WD" evidence="3">
    <location>
        <begin position="989"/>
        <end position="1022"/>
    </location>
</feature>
<dbReference type="PRINTS" id="PR00320">
    <property type="entry name" value="GPROTEINBRPT"/>
</dbReference>
<evidence type="ECO:0000313" key="7">
    <source>
        <dbReference type="Proteomes" id="UP000192674"/>
    </source>
</evidence>
<proteinExistence type="predicted"/>
<feature type="repeat" description="WD" evidence="3">
    <location>
        <begin position="1173"/>
        <end position="1214"/>
    </location>
</feature>
<dbReference type="OrthoDB" id="192618at2"/>
<keyword evidence="4" id="KW-1133">Transmembrane helix</keyword>
<feature type="repeat" description="WD" evidence="3">
    <location>
        <begin position="675"/>
        <end position="709"/>
    </location>
</feature>
<keyword evidence="4" id="KW-0812">Transmembrane</keyword>
<dbReference type="InterPro" id="IPR027417">
    <property type="entry name" value="P-loop_NTPase"/>
</dbReference>
<sequence length="1330" mass="143290">MPSPGQEPDHRAAFAERFALLYAAAGDPPLKRVAESVARARRVDETGRPTRVSVQRISDWRRGRNVPARFSALAATLEILIGEARKTRTAPLVDGLYDLEAWRTLWEQAQSSPVATGEIPDEPNVDVARQADTGVCPYRGLASFRQEDSDWFFGRERSTAALLTRLDDAVETGGIIMLVGASGSGKSSVLQAGVGAALAKRSPLEPGAAHWPVIFMTPGADPVEEMARRIPYVADVLTSATSQEQETGDFASLIRQGVAAYAERQSGRDARLVLIVDQFEETFTLCRDEHHRHLFVQALRAACTASDPGGAPALVVLGVRADFYGHCLDYPELAEALQDRQMVLGAMAAAELREAITRPARAVGVQFETGLVDLLMRDLGASTPGRTKGGSYDAGALPLLSHALLATWQRRQAGKLTIGGYRAAGGIHGAVAATAEQAWAQLTPAAQSATPDVMLRLVHVGRDTRDTRRRSTRDEIVERSADPSAAAEALEALARARLVTLDADSVEISHEALLQAWPRLRSWIDNDRAGNLARQRLEEDAETWDAERRDPSLLYRGARLENALHRAQQSRPTGIAHEFLAASENQRRRATWTRRVAVALVCVLAIVAGVAAVVAITERNDAEFRRILAEADRLAEADPSLSAQLNLVAHRIRPDDQEVYSRLISTQNTPLATPLLGHTGAVYETSFRSDGQVLATSSADNTVRLWDTRDPSRPVPLSEPLTEHTSWVTSAVFSPDGKVLATAGDDKVVRLWDVTDPAHPKPLGQPFSGNNGTIYSISFTADGKTIATANDDRTVRLWDVSDPVSPRPLGEPLIGHTAPVRSVEFSRSGHTLASAGNDKVVRLWDVTNPAQPTALGQPLTGNTDTVHSVTFSPNGRMLATAGEDKTVRLWNVTDPARPVQQSQPIAMHSAAVWQVAFSPDSRMLASASTDNTTRLWNLAAPSDPVPFGQPLSAGSSGVNTVEFSPDGRTLAAGTDSSAVSLWSIPSTIVAGHTYWVSSLEFSRDGRVLTSASGDKTARLWDMTDPLRPKSFGPPLEGHDTYLNNLALSPDGRTLATAGGDQKVRLWDVTDPARPQPIGSPLALSTRFGGQVAFSPDGRVLATLNGDATVTFWDTSVHGQVTRLGDLSTGHTDYVNDLMFGPDQRVLATVSADKTLKLWDVAQPTAPRPLGNIVTGHTGAVNSATFSPDGKTIATTSADKTIRLWNVANLQLVGTPLTAHTESVTSAAFSPDGKTLATTSADKTIRLWDVTDPANAHPMGMLSGRMDTGYTAAFSPTARVLVTGTGDNLIRVWDLDRQHAIDRICATTRNVLTPEVWEQHLSQLDYQPPCP</sequence>
<dbReference type="Gene3D" id="3.40.50.300">
    <property type="entry name" value="P-loop containing nucleotide triphosphate hydrolases"/>
    <property type="match status" value="1"/>
</dbReference>
<feature type="repeat" description="WD" evidence="3">
    <location>
        <begin position="1261"/>
        <end position="1302"/>
    </location>
</feature>
<dbReference type="SUPFAM" id="SSF50978">
    <property type="entry name" value="WD40 repeat-like"/>
    <property type="match status" value="2"/>
</dbReference>
<protein>
    <submittedName>
        <fullName evidence="6">WD40 repeat</fullName>
    </submittedName>
</protein>
<evidence type="ECO:0000313" key="6">
    <source>
        <dbReference type="EMBL" id="SMC48105.1"/>
    </source>
</evidence>
<dbReference type="SMART" id="SM00320">
    <property type="entry name" value="WD40"/>
    <property type="match status" value="14"/>
</dbReference>
<evidence type="ECO:0000259" key="5">
    <source>
        <dbReference type="Pfam" id="PF20703"/>
    </source>
</evidence>
<feature type="repeat" description="WD" evidence="3">
    <location>
        <begin position="767"/>
        <end position="801"/>
    </location>
</feature>
<dbReference type="SUPFAM" id="SSF52540">
    <property type="entry name" value="P-loop containing nucleoside triphosphate hydrolases"/>
    <property type="match status" value="1"/>
</dbReference>
<feature type="repeat" description="WD" evidence="3">
    <location>
        <begin position="1091"/>
        <end position="1113"/>
    </location>
</feature>
<dbReference type="InterPro" id="IPR036322">
    <property type="entry name" value="WD40_repeat_dom_sf"/>
</dbReference>
<feature type="repeat" description="WD" evidence="3">
    <location>
        <begin position="721"/>
        <end position="754"/>
    </location>
</feature>
<dbReference type="PROSITE" id="PS50082">
    <property type="entry name" value="WD_REPEATS_2"/>
    <property type="match status" value="14"/>
</dbReference>
<dbReference type="CDD" id="cd00200">
    <property type="entry name" value="WD40"/>
    <property type="match status" value="2"/>
</dbReference>
<organism evidence="6 7">
    <name type="scientific">Kibdelosporangium aridum</name>
    <dbReference type="NCBI Taxonomy" id="2030"/>
    <lineage>
        <taxon>Bacteria</taxon>
        <taxon>Bacillati</taxon>
        <taxon>Actinomycetota</taxon>
        <taxon>Actinomycetes</taxon>
        <taxon>Pseudonocardiales</taxon>
        <taxon>Pseudonocardiaceae</taxon>
        <taxon>Kibdelosporangium</taxon>
    </lineage>
</organism>
<feature type="repeat" description="WD" evidence="3">
    <location>
        <begin position="1216"/>
        <end position="1257"/>
    </location>
</feature>
<feature type="repeat" description="WD" evidence="3">
    <location>
        <begin position="813"/>
        <end position="854"/>
    </location>
</feature>
<dbReference type="RefSeq" id="WP_084424091.1">
    <property type="nucleotide sequence ID" value="NZ_FWXV01000001.1"/>
</dbReference>
<dbReference type="PROSITE" id="PS00678">
    <property type="entry name" value="WD_REPEATS_1"/>
    <property type="match status" value="12"/>
</dbReference>
<evidence type="ECO:0000256" key="3">
    <source>
        <dbReference type="PROSITE-ProRule" id="PRU00221"/>
    </source>
</evidence>
<feature type="repeat" description="WD" evidence="3">
    <location>
        <begin position="1127"/>
        <end position="1160"/>
    </location>
</feature>
<dbReference type="InterPro" id="IPR019775">
    <property type="entry name" value="WD40_repeat_CS"/>
</dbReference>
<dbReference type="InterPro" id="IPR020472">
    <property type="entry name" value="WD40_PAC1"/>
</dbReference>
<dbReference type="InterPro" id="IPR015943">
    <property type="entry name" value="WD40/YVTN_repeat-like_dom_sf"/>
</dbReference>
<feature type="repeat" description="WD" evidence="3">
    <location>
        <begin position="905"/>
        <end position="938"/>
    </location>
</feature>
<feature type="domain" description="Novel STAND NTPase 1" evidence="5">
    <location>
        <begin position="137"/>
        <end position="551"/>
    </location>
</feature>
<dbReference type="Pfam" id="PF20703">
    <property type="entry name" value="nSTAND1"/>
    <property type="match status" value="1"/>
</dbReference>
<reference evidence="6 7" key="1">
    <citation type="submission" date="2017-04" db="EMBL/GenBank/DDBJ databases">
        <authorList>
            <person name="Afonso C.L."/>
            <person name="Miller P.J."/>
            <person name="Scott M.A."/>
            <person name="Spackman E."/>
            <person name="Goraichik I."/>
            <person name="Dimitrov K.M."/>
            <person name="Suarez D.L."/>
            <person name="Swayne D.E."/>
        </authorList>
    </citation>
    <scope>NUCLEOTIDE SEQUENCE [LARGE SCALE GENOMIC DNA]</scope>
    <source>
        <strain evidence="6 7">DSM 43828</strain>
    </source>
</reference>
<accession>A0A1W1ZHS5</accession>
<feature type="repeat" description="WD" evidence="3">
    <location>
        <begin position="1035"/>
        <end position="1068"/>
    </location>
</feature>
<dbReference type="Gene3D" id="2.130.10.10">
    <property type="entry name" value="YVTN repeat-like/Quinoprotein amine dehydrogenase"/>
    <property type="match status" value="5"/>
</dbReference>
<keyword evidence="2" id="KW-0677">Repeat</keyword>
<dbReference type="InterPro" id="IPR001680">
    <property type="entry name" value="WD40_rpt"/>
</dbReference>
<evidence type="ECO:0000256" key="2">
    <source>
        <dbReference type="ARBA" id="ARBA00022737"/>
    </source>
</evidence>
<dbReference type="PROSITE" id="PS50294">
    <property type="entry name" value="WD_REPEATS_REGION"/>
    <property type="match status" value="13"/>
</dbReference>